<dbReference type="InterPro" id="IPR042214">
    <property type="entry name" value="TruD_catalytic"/>
</dbReference>
<evidence type="ECO:0000256" key="2">
    <source>
        <dbReference type="ARBA" id="ARBA00022694"/>
    </source>
</evidence>
<keyword evidence="7" id="KW-1185">Reference proteome</keyword>
<evidence type="ECO:0000256" key="4">
    <source>
        <dbReference type="SAM" id="MobiDB-lite"/>
    </source>
</evidence>
<dbReference type="InterPro" id="IPR020119">
    <property type="entry name" value="PsdUridine_synth_TruD_CS"/>
</dbReference>
<dbReference type="GO" id="GO:0008033">
    <property type="term" value="P:tRNA processing"/>
    <property type="evidence" value="ECO:0007669"/>
    <property type="project" value="UniProtKB-KW"/>
</dbReference>
<keyword evidence="2" id="KW-0819">tRNA processing</keyword>
<dbReference type="GO" id="GO:0001522">
    <property type="term" value="P:pseudouridine synthesis"/>
    <property type="evidence" value="ECO:0007669"/>
    <property type="project" value="InterPro"/>
</dbReference>
<dbReference type="PROSITE" id="PS50984">
    <property type="entry name" value="TRUD"/>
    <property type="match status" value="1"/>
</dbReference>
<feature type="compositionally biased region" description="Basic and acidic residues" evidence="4">
    <location>
        <begin position="77"/>
        <end position="86"/>
    </location>
</feature>
<comment type="caution">
    <text evidence="6">The sequence shown here is derived from an EMBL/GenBank/DDBJ whole genome shotgun (WGS) entry which is preliminary data.</text>
</comment>
<dbReference type="EMBL" id="MDYQ01000337">
    <property type="protein sequence ID" value="PRP76285.1"/>
    <property type="molecule type" value="Genomic_DNA"/>
</dbReference>
<dbReference type="Gene3D" id="3.30.2350.20">
    <property type="entry name" value="TruD, catalytic domain"/>
    <property type="match status" value="2"/>
</dbReference>
<dbReference type="SUPFAM" id="SSF55120">
    <property type="entry name" value="Pseudouridine synthase"/>
    <property type="match status" value="1"/>
</dbReference>
<name>A0A2P6MX50_9EUKA</name>
<feature type="region of interest" description="Disordered" evidence="4">
    <location>
        <begin position="75"/>
        <end position="97"/>
    </location>
</feature>
<keyword evidence="3" id="KW-0413">Isomerase</keyword>
<dbReference type="GO" id="GO:0009982">
    <property type="term" value="F:pseudouridine synthase activity"/>
    <property type="evidence" value="ECO:0007669"/>
    <property type="project" value="InterPro"/>
</dbReference>
<dbReference type="FunCoup" id="A0A2P6MX50">
    <property type="interactions" value="849"/>
</dbReference>
<dbReference type="InParanoid" id="A0A2P6MX50"/>
<feature type="region of interest" description="Disordered" evidence="4">
    <location>
        <begin position="611"/>
        <end position="641"/>
    </location>
</feature>
<dbReference type="PIRSF" id="PIRSF037016">
    <property type="entry name" value="Pseudouridin_synth_euk_prd"/>
    <property type="match status" value="1"/>
</dbReference>
<dbReference type="AlphaFoldDB" id="A0A2P6MX50"/>
<dbReference type="InterPro" id="IPR020103">
    <property type="entry name" value="PsdUridine_synth_cat_dom_sf"/>
</dbReference>
<evidence type="ECO:0000256" key="1">
    <source>
        <dbReference type="ARBA" id="ARBA00007953"/>
    </source>
</evidence>
<feature type="compositionally biased region" description="Polar residues" evidence="4">
    <location>
        <begin position="87"/>
        <end position="97"/>
    </location>
</feature>
<protein>
    <submittedName>
        <fullName evidence="6">tRNA pseudouridine synthase D</fullName>
    </submittedName>
</protein>
<dbReference type="PANTHER" id="PTHR13326:SF21">
    <property type="entry name" value="PSEUDOURIDYLATE SYNTHASE PUS7L"/>
    <property type="match status" value="1"/>
</dbReference>
<dbReference type="PROSITE" id="PS01268">
    <property type="entry name" value="UPF0024"/>
    <property type="match status" value="1"/>
</dbReference>
<evidence type="ECO:0000256" key="3">
    <source>
        <dbReference type="ARBA" id="ARBA00023235"/>
    </source>
</evidence>
<dbReference type="Proteomes" id="UP000241769">
    <property type="component" value="Unassembled WGS sequence"/>
</dbReference>
<dbReference type="InterPro" id="IPR056963">
    <property type="entry name" value="PUS7L_N"/>
</dbReference>
<evidence type="ECO:0000259" key="5">
    <source>
        <dbReference type="PROSITE" id="PS50984"/>
    </source>
</evidence>
<proteinExistence type="inferred from homology"/>
<reference evidence="6 7" key="1">
    <citation type="journal article" date="2018" name="Genome Biol. Evol.">
        <title>Multiple Roots of Fruiting Body Formation in Amoebozoa.</title>
        <authorList>
            <person name="Hillmann F."/>
            <person name="Forbes G."/>
            <person name="Novohradska S."/>
            <person name="Ferling I."/>
            <person name="Riege K."/>
            <person name="Groth M."/>
            <person name="Westermann M."/>
            <person name="Marz M."/>
            <person name="Spaller T."/>
            <person name="Winckler T."/>
            <person name="Schaap P."/>
            <person name="Glockner G."/>
        </authorList>
    </citation>
    <scope>NUCLEOTIDE SEQUENCE [LARGE SCALE GENOMIC DNA]</scope>
    <source>
        <strain evidence="6 7">Jena</strain>
    </source>
</reference>
<accession>A0A2P6MX50</accession>
<dbReference type="CDD" id="cd02576">
    <property type="entry name" value="PseudoU_synth_ScPUS7"/>
    <property type="match status" value="1"/>
</dbReference>
<dbReference type="Pfam" id="PF23943">
    <property type="entry name" value="PUS7L_N"/>
    <property type="match status" value="1"/>
</dbReference>
<dbReference type="InterPro" id="IPR001656">
    <property type="entry name" value="PsdUridine_synth_TruD"/>
</dbReference>
<dbReference type="InterPro" id="IPR011760">
    <property type="entry name" value="PsdUridine_synth_TruD_insert"/>
</dbReference>
<feature type="domain" description="TRUD" evidence="5">
    <location>
        <begin position="303"/>
        <end position="546"/>
    </location>
</feature>
<comment type="similarity">
    <text evidence="1">Belongs to the pseudouridine synthase TruD family.</text>
</comment>
<dbReference type="OrthoDB" id="447290at2759"/>
<organism evidence="6 7">
    <name type="scientific">Planoprotostelium fungivorum</name>
    <dbReference type="NCBI Taxonomy" id="1890364"/>
    <lineage>
        <taxon>Eukaryota</taxon>
        <taxon>Amoebozoa</taxon>
        <taxon>Evosea</taxon>
        <taxon>Variosea</taxon>
        <taxon>Cavosteliida</taxon>
        <taxon>Cavosteliaceae</taxon>
        <taxon>Planoprotostelium</taxon>
    </lineage>
</organism>
<dbReference type="NCBIfam" id="TIGR00094">
    <property type="entry name" value="tRNA_TruD_broad"/>
    <property type="match status" value="1"/>
</dbReference>
<dbReference type="GO" id="GO:0003723">
    <property type="term" value="F:RNA binding"/>
    <property type="evidence" value="ECO:0007669"/>
    <property type="project" value="InterPro"/>
</dbReference>
<dbReference type="PANTHER" id="PTHR13326">
    <property type="entry name" value="TRNA PSEUDOURIDINE SYNTHASE D"/>
    <property type="match status" value="1"/>
</dbReference>
<dbReference type="Pfam" id="PF01142">
    <property type="entry name" value="TruD"/>
    <property type="match status" value="1"/>
</dbReference>
<dbReference type="STRING" id="1890364.A0A2P6MX50"/>
<evidence type="ECO:0000313" key="6">
    <source>
        <dbReference type="EMBL" id="PRP76285.1"/>
    </source>
</evidence>
<sequence length="641" mass="73775">MKREAEEETNPSVEVKRVREDIVQISDKERVAGIRLFLGDKTNIISGILKMRYNDFHVNEVGLDGQIVRLTDMTTRPPEEAPDTKTEVVQTSTGMTSEQREIMKPLLSDVDLDRLEKFMTAEADDSKAILSITETMTKEKRTQMHKAVREHFPTLLTETEQNVFVFAYRSNKAMKNKNTKRERTYQKLPYLRFALYKENEDTSDAIYHIARCLGINPTAFTFAGNKDKRGLTCQWVTGYHLTANRIMPANSKLRGIRVGNYSYVKEQMRLGDLKGNHFNLVIREVDGSEEVIDASMKIVQQYGFINYFGLQRFGTGGTGTHEVGISLLKSNWEEAVDLILLPKEGDILTRLDQLASTSAREFWVKSGKTDTKGTISLMPRSMGIEKTILSGLQKHGLTNYINAIQSLKKYQKTLYVHSYQSYVWNHMASMRIEQFGYTRLIVGDLVLEKNQDIDLVDTGKETEEDDSGPRTIPKVHIVTQEDIDKDTYTMYDLVLPLPGTDVVYPEGEMKDSYREFMSKDGLDPLNMKRSVSVFSLSGGYRRVLEKPKDVEWETFYYDDYKVPSILSDFDLIEKKTLPPRPTQGEHKALRVSFTLPSSSYATMLFREILKKTSETSRHDEEKKKEEKKEEEKKEEKKEERE</sequence>
<gene>
    <name evidence="6" type="ORF">PROFUN_07807</name>
</gene>
<dbReference type="GO" id="GO:0005634">
    <property type="term" value="C:nucleus"/>
    <property type="evidence" value="ECO:0007669"/>
    <property type="project" value="TreeGrafter"/>
</dbReference>
<evidence type="ECO:0000313" key="7">
    <source>
        <dbReference type="Proteomes" id="UP000241769"/>
    </source>
</evidence>